<feature type="region of interest" description="Disordered" evidence="1">
    <location>
        <begin position="41"/>
        <end position="78"/>
    </location>
</feature>
<dbReference type="AlphaFoldDB" id="A0AAD9H978"/>
<evidence type="ECO:0000256" key="2">
    <source>
        <dbReference type="SAM" id="SignalP"/>
    </source>
</evidence>
<gene>
    <name evidence="3" type="ORF">LX32DRAFT_115626</name>
</gene>
<comment type="caution">
    <text evidence="3">The sequence shown here is derived from an EMBL/GenBank/DDBJ whole genome shotgun (WGS) entry which is preliminary data.</text>
</comment>
<proteinExistence type="predicted"/>
<sequence>MRLGTSLFFLIYLFGFPCCSNHVLQKPGCFLEPTVVVKTKGQPASPHETVHLREKGGKPRRGDVRMPPPSNPARTKLV</sequence>
<keyword evidence="2" id="KW-0732">Signal</keyword>
<protein>
    <recommendedName>
        <fullName evidence="5">Secreted protein</fullName>
    </recommendedName>
</protein>
<evidence type="ECO:0008006" key="5">
    <source>
        <dbReference type="Google" id="ProtNLM"/>
    </source>
</evidence>
<name>A0AAD9H978_9PEZI</name>
<organism evidence="3 4">
    <name type="scientific">Colletotrichum zoysiae</name>
    <dbReference type="NCBI Taxonomy" id="1216348"/>
    <lineage>
        <taxon>Eukaryota</taxon>
        <taxon>Fungi</taxon>
        <taxon>Dikarya</taxon>
        <taxon>Ascomycota</taxon>
        <taxon>Pezizomycotina</taxon>
        <taxon>Sordariomycetes</taxon>
        <taxon>Hypocreomycetidae</taxon>
        <taxon>Glomerellales</taxon>
        <taxon>Glomerellaceae</taxon>
        <taxon>Colletotrichum</taxon>
        <taxon>Colletotrichum graminicola species complex</taxon>
    </lineage>
</organism>
<evidence type="ECO:0000256" key="1">
    <source>
        <dbReference type="SAM" id="MobiDB-lite"/>
    </source>
</evidence>
<dbReference type="EMBL" id="MU842976">
    <property type="protein sequence ID" value="KAK2024092.1"/>
    <property type="molecule type" value="Genomic_DNA"/>
</dbReference>
<reference evidence="3" key="1">
    <citation type="submission" date="2021-06" db="EMBL/GenBank/DDBJ databases">
        <title>Comparative genomics, transcriptomics and evolutionary studies reveal genomic signatures of adaptation to plant cell wall in hemibiotrophic fungi.</title>
        <authorList>
            <consortium name="DOE Joint Genome Institute"/>
            <person name="Baroncelli R."/>
            <person name="Diaz J.F."/>
            <person name="Benocci T."/>
            <person name="Peng M."/>
            <person name="Battaglia E."/>
            <person name="Haridas S."/>
            <person name="Andreopoulos W."/>
            <person name="Labutti K."/>
            <person name="Pangilinan J."/>
            <person name="Floch G.L."/>
            <person name="Makela M.R."/>
            <person name="Henrissat B."/>
            <person name="Grigoriev I.V."/>
            <person name="Crouch J.A."/>
            <person name="De Vries R.P."/>
            <person name="Sukno S.A."/>
            <person name="Thon M.R."/>
        </authorList>
    </citation>
    <scope>NUCLEOTIDE SEQUENCE</scope>
    <source>
        <strain evidence="3">MAFF235873</strain>
    </source>
</reference>
<dbReference type="Proteomes" id="UP001232148">
    <property type="component" value="Unassembled WGS sequence"/>
</dbReference>
<evidence type="ECO:0000313" key="4">
    <source>
        <dbReference type="Proteomes" id="UP001232148"/>
    </source>
</evidence>
<feature type="compositionally biased region" description="Basic and acidic residues" evidence="1">
    <location>
        <begin position="48"/>
        <end position="64"/>
    </location>
</feature>
<evidence type="ECO:0000313" key="3">
    <source>
        <dbReference type="EMBL" id="KAK2024092.1"/>
    </source>
</evidence>
<feature type="chain" id="PRO_5042004907" description="Secreted protein" evidence="2">
    <location>
        <begin position="22"/>
        <end position="78"/>
    </location>
</feature>
<feature type="signal peptide" evidence="2">
    <location>
        <begin position="1"/>
        <end position="21"/>
    </location>
</feature>
<accession>A0AAD9H978</accession>
<keyword evidence="4" id="KW-1185">Reference proteome</keyword>